<comment type="caution">
    <text evidence="2">The sequence shown here is derived from an EMBL/GenBank/DDBJ whole genome shotgun (WGS) entry which is preliminary data.</text>
</comment>
<gene>
    <name evidence="2" type="ORF">GCM10010430_74090</name>
</gene>
<accession>A0ABN3EZ50</accession>
<evidence type="ECO:0000259" key="1">
    <source>
        <dbReference type="Pfam" id="PF03457"/>
    </source>
</evidence>
<keyword evidence="3" id="KW-1185">Reference proteome</keyword>
<evidence type="ECO:0000313" key="2">
    <source>
        <dbReference type="EMBL" id="GAA2277418.1"/>
    </source>
</evidence>
<organism evidence="2 3">
    <name type="scientific">Kitasatospora cystarginea</name>
    <dbReference type="NCBI Taxonomy" id="58350"/>
    <lineage>
        <taxon>Bacteria</taxon>
        <taxon>Bacillati</taxon>
        <taxon>Actinomycetota</taxon>
        <taxon>Actinomycetes</taxon>
        <taxon>Kitasatosporales</taxon>
        <taxon>Streptomycetaceae</taxon>
        <taxon>Kitasatospora</taxon>
    </lineage>
</organism>
<dbReference type="EMBL" id="BAAATR010000058">
    <property type="protein sequence ID" value="GAA2277418.1"/>
    <property type="molecule type" value="Genomic_DNA"/>
</dbReference>
<sequence>MGAEPGSVVVQGEDFAGWGRAQQIGWAKLAPAQQWALEHVLGLEPLPAEQKPAGKVAHAEKEQRTLAAAAQYRTREGHLNVPRKHKEPLELADGTTVQISLGLFIANSRSRRGDIPTDRAKRLTQLGIRWE</sequence>
<name>A0ABN3EZ50_9ACTN</name>
<evidence type="ECO:0000313" key="3">
    <source>
        <dbReference type="Proteomes" id="UP001500305"/>
    </source>
</evidence>
<dbReference type="InterPro" id="IPR005114">
    <property type="entry name" value="Helicase_assoc"/>
</dbReference>
<proteinExistence type="predicted"/>
<feature type="domain" description="Helicase-associated" evidence="1">
    <location>
        <begin position="63"/>
        <end position="127"/>
    </location>
</feature>
<dbReference type="Pfam" id="PF03457">
    <property type="entry name" value="HA"/>
    <property type="match status" value="1"/>
</dbReference>
<protein>
    <recommendedName>
        <fullName evidence="1">Helicase-associated domain-containing protein</fullName>
    </recommendedName>
</protein>
<dbReference type="Proteomes" id="UP001500305">
    <property type="component" value="Unassembled WGS sequence"/>
</dbReference>
<reference evidence="2 3" key="1">
    <citation type="journal article" date="2019" name="Int. J. Syst. Evol. Microbiol.">
        <title>The Global Catalogue of Microorganisms (GCM) 10K type strain sequencing project: providing services to taxonomists for standard genome sequencing and annotation.</title>
        <authorList>
            <consortium name="The Broad Institute Genomics Platform"/>
            <consortium name="The Broad Institute Genome Sequencing Center for Infectious Disease"/>
            <person name="Wu L."/>
            <person name="Ma J."/>
        </authorList>
    </citation>
    <scope>NUCLEOTIDE SEQUENCE [LARGE SCALE GENOMIC DNA]</scope>
    <source>
        <strain evidence="2 3">JCM 7356</strain>
    </source>
</reference>